<name>A0A6J0BN65_NEOLC</name>
<sequence length="108" mass="12138">MGVPDVEHAKRRLQDILRRAQKLEVSTQEVISTRTAQKLLTRSKNALAWSIWIGIFLLTLSAVVYSRWPVQEVETVRTVLRRTCGAGSNGDFSERVAALLHSSTQDDC</sequence>
<keyword evidence="1" id="KW-0812">Transmembrane</keyword>
<organism evidence="3">
    <name type="scientific">Neodiprion lecontei</name>
    <name type="common">Redheaded pine sawfly</name>
    <dbReference type="NCBI Taxonomy" id="441921"/>
    <lineage>
        <taxon>Eukaryota</taxon>
        <taxon>Metazoa</taxon>
        <taxon>Ecdysozoa</taxon>
        <taxon>Arthropoda</taxon>
        <taxon>Hexapoda</taxon>
        <taxon>Insecta</taxon>
        <taxon>Pterygota</taxon>
        <taxon>Neoptera</taxon>
        <taxon>Endopterygota</taxon>
        <taxon>Hymenoptera</taxon>
        <taxon>Tenthredinoidea</taxon>
        <taxon>Diprionidae</taxon>
        <taxon>Diprioninae</taxon>
        <taxon>Neodiprion</taxon>
    </lineage>
</organism>
<dbReference type="KEGG" id="nlo:107221604"/>
<evidence type="ECO:0000313" key="2">
    <source>
        <dbReference type="Proteomes" id="UP000829291"/>
    </source>
</evidence>
<keyword evidence="1" id="KW-1133">Transmembrane helix</keyword>
<evidence type="ECO:0000313" key="3">
    <source>
        <dbReference type="RefSeq" id="XP_015516136.1"/>
    </source>
</evidence>
<gene>
    <name evidence="3" type="primary">LOC107221604</name>
</gene>
<dbReference type="Proteomes" id="UP000829291">
    <property type="component" value="Chromosome 3"/>
</dbReference>
<dbReference type="InParanoid" id="A0A6J0BN65"/>
<accession>A0A6J0BN65</accession>
<reference evidence="3" key="1">
    <citation type="submission" date="2025-08" db="UniProtKB">
        <authorList>
            <consortium name="RefSeq"/>
        </authorList>
    </citation>
    <scope>IDENTIFICATION</scope>
    <source>
        <tissue evidence="3">Thorax and Abdomen</tissue>
    </source>
</reference>
<dbReference type="AlphaFoldDB" id="A0A6J0BN65"/>
<keyword evidence="1" id="KW-0472">Membrane</keyword>
<dbReference type="GeneID" id="107221604"/>
<feature type="transmembrane region" description="Helical" evidence="1">
    <location>
        <begin position="46"/>
        <end position="68"/>
    </location>
</feature>
<dbReference type="RefSeq" id="XP_015516136.1">
    <property type="nucleotide sequence ID" value="XM_015660650.2"/>
</dbReference>
<dbReference type="OrthoDB" id="7674144at2759"/>
<keyword evidence="2" id="KW-1185">Reference proteome</keyword>
<proteinExistence type="predicted"/>
<evidence type="ECO:0000256" key="1">
    <source>
        <dbReference type="SAM" id="Phobius"/>
    </source>
</evidence>
<protein>
    <submittedName>
        <fullName evidence="3">Uncharacterized protein LOC107221604</fullName>
    </submittedName>
</protein>